<feature type="compositionally biased region" description="Low complexity" evidence="1">
    <location>
        <begin position="309"/>
        <end position="328"/>
    </location>
</feature>
<feature type="region of interest" description="Disordered" evidence="1">
    <location>
        <begin position="309"/>
        <end position="385"/>
    </location>
</feature>
<dbReference type="AlphaFoldDB" id="A0A4P2R349"/>
<reference evidence="2 3" key="1">
    <citation type="submission" date="2015-09" db="EMBL/GenBank/DDBJ databases">
        <title>Sorangium comparison.</title>
        <authorList>
            <person name="Zaburannyi N."/>
            <person name="Bunk B."/>
            <person name="Overmann J."/>
            <person name="Mueller R."/>
        </authorList>
    </citation>
    <scope>NUCLEOTIDE SEQUENCE [LARGE SCALE GENOMIC DNA]</scope>
    <source>
        <strain evidence="2 3">So ce836</strain>
    </source>
</reference>
<protein>
    <submittedName>
        <fullName evidence="2">Uncharacterized protein</fullName>
    </submittedName>
</protein>
<accession>A0A4P2R349</accession>
<dbReference type="EMBL" id="CP012672">
    <property type="protein sequence ID" value="AUX37449.1"/>
    <property type="molecule type" value="Genomic_DNA"/>
</dbReference>
<evidence type="ECO:0000256" key="1">
    <source>
        <dbReference type="SAM" id="MobiDB-lite"/>
    </source>
</evidence>
<gene>
    <name evidence="2" type="ORF">SOCE836_096730</name>
</gene>
<dbReference type="Proteomes" id="UP000295497">
    <property type="component" value="Chromosome"/>
</dbReference>
<proteinExistence type="predicted"/>
<evidence type="ECO:0000313" key="2">
    <source>
        <dbReference type="EMBL" id="AUX37449.1"/>
    </source>
</evidence>
<name>A0A4P2R349_SORCE</name>
<evidence type="ECO:0000313" key="3">
    <source>
        <dbReference type="Proteomes" id="UP000295497"/>
    </source>
</evidence>
<sequence>MLRLRAHDDAAVRRGALLVEDALRTASLPSADRGRVYVVRRLSLGAIDPTRPPASIALAIERRFEALRATAVHADTSGAASAEVVYFHDDVEPSVLLARRVAAQQAVSAWFWPLAVRGFAPALPASKALEIALARALETPAGAAAVVRMTAELDEAALDALCGALRPGVGEALLLRCGWGVPPAVARGLDRSAPVAPGESPRLAPPWRGVLRRWVARWGPVDARAVWLAAVAACAGSPALAVDRRLAARGAQLALAASLPEVDAAAEAADDAATLRSPVEAPQAAAPEGVAEVAAPRAAAVRPDAAPPAASVLGAASERAAPRAEPGPAALPEPPAPPVAPASPARPPGPQSGAAAPGAAAPSAAAGDPAAPRRERRGRSSVWNGVPMPTAAGGLLLVIRPLMRLGMADWLHDHPAAVRGGLPVRLMEHLGAWCGVSPEDPALAVFDPPAEPLPDVAAAPPEAWRGVLGEAAWRALSRRPAGAPATWRLAVSLWLRRFAGLPLGRVVRRPGRVVATRTHVDVLFPLAAADVRVRAAALDANPGWVPWLGRIVQFHYLEEP</sequence>
<feature type="compositionally biased region" description="Pro residues" evidence="1">
    <location>
        <begin position="329"/>
        <end position="350"/>
    </location>
</feature>
<feature type="compositionally biased region" description="Low complexity" evidence="1">
    <location>
        <begin position="351"/>
        <end position="370"/>
    </location>
</feature>
<organism evidence="2 3">
    <name type="scientific">Sorangium cellulosum</name>
    <name type="common">Polyangium cellulosum</name>
    <dbReference type="NCBI Taxonomy" id="56"/>
    <lineage>
        <taxon>Bacteria</taxon>
        <taxon>Pseudomonadati</taxon>
        <taxon>Myxococcota</taxon>
        <taxon>Polyangia</taxon>
        <taxon>Polyangiales</taxon>
        <taxon>Polyangiaceae</taxon>
        <taxon>Sorangium</taxon>
    </lineage>
</organism>